<keyword evidence="6 8" id="KW-0139">CF(1)</keyword>
<comment type="function">
    <text evidence="8">F(1)F(0) ATP synthase produces ATP from ADP in the presence of a proton or sodium gradient. F-type ATPases consist of two structural domains, F(1) containing the extramembraneous catalytic core and F(0) containing the membrane proton channel, linked together by a central stalk and a peripheral stalk. During catalysis, ATP synthesis in the catalytic domain of F(1) is coupled via a rotary mechanism of the central stalk subunits to proton translocation.</text>
</comment>
<name>A0A7L5AKK8_9MICO</name>
<comment type="subcellular location">
    <subcellularLocation>
        <location evidence="8">Cell membrane</location>
        <topology evidence="8">Peripheral membrane protein</topology>
    </subcellularLocation>
    <subcellularLocation>
        <location evidence="1">Membrane</location>
    </subcellularLocation>
</comment>
<evidence type="ECO:0000256" key="1">
    <source>
        <dbReference type="ARBA" id="ARBA00004370"/>
    </source>
</evidence>
<comment type="function">
    <text evidence="8">This protein is part of the stalk that links CF(0) to CF(1). It either transmits conformational changes from CF(0) to CF(1) or is implicated in proton conduction.</text>
</comment>
<keyword evidence="5 8" id="KW-0472">Membrane</keyword>
<dbReference type="Pfam" id="PF00213">
    <property type="entry name" value="OSCP"/>
    <property type="match status" value="1"/>
</dbReference>
<organism evidence="9 10">
    <name type="scientific">Marisediminicola antarctica</name>
    <dbReference type="NCBI Taxonomy" id="674079"/>
    <lineage>
        <taxon>Bacteria</taxon>
        <taxon>Bacillati</taxon>
        <taxon>Actinomycetota</taxon>
        <taxon>Actinomycetes</taxon>
        <taxon>Micrococcales</taxon>
        <taxon>Microbacteriaceae</taxon>
        <taxon>Marisediminicola</taxon>
    </lineage>
</organism>
<evidence type="ECO:0000256" key="2">
    <source>
        <dbReference type="ARBA" id="ARBA00022448"/>
    </source>
</evidence>
<keyword evidence="8" id="KW-1003">Cell membrane</keyword>
<evidence type="ECO:0000256" key="7">
    <source>
        <dbReference type="ARBA" id="ARBA00023310"/>
    </source>
</evidence>
<evidence type="ECO:0000256" key="3">
    <source>
        <dbReference type="ARBA" id="ARBA00022781"/>
    </source>
</evidence>
<keyword evidence="3 8" id="KW-0375">Hydrogen ion transport</keyword>
<dbReference type="PROSITE" id="PS00389">
    <property type="entry name" value="ATPASE_DELTA"/>
    <property type="match status" value="1"/>
</dbReference>
<evidence type="ECO:0000313" key="9">
    <source>
        <dbReference type="EMBL" id="QHO69651.1"/>
    </source>
</evidence>
<dbReference type="GO" id="GO:0046933">
    <property type="term" value="F:proton-transporting ATP synthase activity, rotational mechanism"/>
    <property type="evidence" value="ECO:0007669"/>
    <property type="project" value="UniProtKB-UniRule"/>
</dbReference>
<dbReference type="GO" id="GO:0005886">
    <property type="term" value="C:plasma membrane"/>
    <property type="evidence" value="ECO:0007669"/>
    <property type="project" value="UniProtKB-SubCell"/>
</dbReference>
<dbReference type="EMBL" id="CP017146">
    <property type="protein sequence ID" value="QHO69651.1"/>
    <property type="molecule type" value="Genomic_DNA"/>
</dbReference>
<accession>A0A7L5AKK8</accession>
<comment type="similarity">
    <text evidence="8">Belongs to the ATPase delta chain family.</text>
</comment>
<evidence type="ECO:0000256" key="8">
    <source>
        <dbReference type="HAMAP-Rule" id="MF_01416"/>
    </source>
</evidence>
<dbReference type="InterPro" id="IPR020781">
    <property type="entry name" value="ATPase_OSCP/d_CS"/>
</dbReference>
<dbReference type="PRINTS" id="PR00125">
    <property type="entry name" value="ATPASEDELTA"/>
</dbReference>
<keyword evidence="4 8" id="KW-0406">Ion transport</keyword>
<dbReference type="RefSeq" id="WP_161886029.1">
    <property type="nucleotide sequence ID" value="NZ_CP017146.1"/>
</dbReference>
<dbReference type="Proteomes" id="UP000464507">
    <property type="component" value="Chromosome"/>
</dbReference>
<evidence type="ECO:0000256" key="4">
    <source>
        <dbReference type="ARBA" id="ARBA00023065"/>
    </source>
</evidence>
<dbReference type="PANTHER" id="PTHR11910">
    <property type="entry name" value="ATP SYNTHASE DELTA CHAIN"/>
    <property type="match status" value="1"/>
</dbReference>
<dbReference type="InterPro" id="IPR000711">
    <property type="entry name" value="ATPase_OSCP/dsu"/>
</dbReference>
<dbReference type="NCBIfam" id="NF009967">
    <property type="entry name" value="PRK13430.1"/>
    <property type="match status" value="1"/>
</dbReference>
<dbReference type="HAMAP" id="MF_01416">
    <property type="entry name" value="ATP_synth_delta_bact"/>
    <property type="match status" value="1"/>
</dbReference>
<keyword evidence="7 8" id="KW-0066">ATP synthesis</keyword>
<protein>
    <recommendedName>
        <fullName evidence="8">ATP synthase subunit delta</fullName>
    </recommendedName>
    <alternativeName>
        <fullName evidence="8">ATP synthase F(1) sector subunit delta</fullName>
    </alternativeName>
    <alternativeName>
        <fullName evidence="8">F-type ATPase subunit delta</fullName>
        <shortName evidence="8">F-ATPase subunit delta</shortName>
    </alternativeName>
</protein>
<dbReference type="OrthoDB" id="5242917at2"/>
<dbReference type="NCBIfam" id="TIGR01145">
    <property type="entry name" value="ATP_synt_delta"/>
    <property type="match status" value="1"/>
</dbReference>
<sequence>MGSASRQALSSSRAELSALGGTVDLATAEQLFAAARAIGGSLQLRAILADASTAPEVKRAAITAVFGASFGATALEILASAASKRWSSDDDLLSGIEELGIRAAADSAAQGVSVESELFAFGRAVSSDDELELAVGSKLGATASKVTLVETLLEKKVSAQTLAIVRQLVQQPRGRRIGALVRYAASVVADQSGLAVATVTSAKSIAADQLVRLQKGLSASYGKELRINVVIDPAVIGGIRVQVGDDVIDGSVSSRIKDLRLQLAG</sequence>
<evidence type="ECO:0000313" key="10">
    <source>
        <dbReference type="Proteomes" id="UP000464507"/>
    </source>
</evidence>
<dbReference type="AlphaFoldDB" id="A0A7L5AKK8"/>
<evidence type="ECO:0000256" key="5">
    <source>
        <dbReference type="ARBA" id="ARBA00023136"/>
    </source>
</evidence>
<evidence type="ECO:0000256" key="6">
    <source>
        <dbReference type="ARBA" id="ARBA00023196"/>
    </source>
</evidence>
<keyword evidence="2 8" id="KW-0813">Transport</keyword>
<dbReference type="KEGG" id="mant:BHD05_08365"/>
<dbReference type="GO" id="GO:0045259">
    <property type="term" value="C:proton-transporting ATP synthase complex"/>
    <property type="evidence" value="ECO:0007669"/>
    <property type="project" value="UniProtKB-KW"/>
</dbReference>
<proteinExistence type="inferred from homology"/>
<gene>
    <name evidence="8" type="primary">atpH</name>
    <name evidence="9" type="ORF">BHD05_08365</name>
</gene>
<reference evidence="9 10" key="1">
    <citation type="submission" date="2016-09" db="EMBL/GenBank/DDBJ databases">
        <title>Complete genome sequence of microbes from the polar regions.</title>
        <authorList>
            <person name="Liao L."/>
            <person name="Chen B."/>
        </authorList>
    </citation>
    <scope>NUCLEOTIDE SEQUENCE [LARGE SCALE GENOMIC DNA]</scope>
    <source>
        <strain evidence="9 10">ZS314</strain>
    </source>
</reference>
<keyword evidence="10" id="KW-1185">Reference proteome</keyword>